<dbReference type="PANTHER" id="PTHR23199">
    <property type="entry name" value="NEUROTROPHIN 1-RELATED"/>
    <property type="match status" value="1"/>
</dbReference>
<dbReference type="Gene3D" id="2.10.90.10">
    <property type="entry name" value="Cystine-knot cytokines"/>
    <property type="match status" value="1"/>
</dbReference>
<dbReference type="InterPro" id="IPR029034">
    <property type="entry name" value="Cystine-knot_cytokine"/>
</dbReference>
<dbReference type="KEGG" id="btab:109029560"/>
<name>A0A9P0AJB8_BEMTA</name>
<keyword evidence="2" id="KW-1015">Disulfide bond</keyword>
<dbReference type="Proteomes" id="UP001152759">
    <property type="component" value="Chromosome 7"/>
</dbReference>
<evidence type="ECO:0000259" key="5">
    <source>
        <dbReference type="Pfam" id="PF16077"/>
    </source>
</evidence>
<evidence type="ECO:0000256" key="4">
    <source>
        <dbReference type="SAM" id="SignalP"/>
    </source>
</evidence>
<sequence length="337" mass="38189">MCFRVIVAVILCIPASRAYCGGSYGPCYSSYPQSYYSPKKFIPAPKGQTPTCAVPGLTFCDHVDNYPKQIVKHLIENMEFNFNTLFRDESKDNFGKRDPVPYGVHHDSGKGFQGYDYSPAVMSPPQHHPFDQPAPFQSNSQAHRHYDERRLPSFTTNAPEKGYPSFTTAEPPHFSDKKLSALTNDVPYTDPFYDNFFKSDSTYYNNPSDWFSRLKRSNQSEGFSLAPRPRRQANGGFTETLCPTRSMYVMPQAALNNQGSWKYVVNLGDKPTQFVQSEVCVSSQCNSLCSLPNGYNSRCEQKYVQKRLVALSDDGNNIYNDIFWFPHGCVCQFSTPV</sequence>
<dbReference type="InterPro" id="IPR052444">
    <property type="entry name" value="Spz/Toll_ligand-like"/>
</dbReference>
<dbReference type="InterPro" id="IPR032104">
    <property type="entry name" value="Spaetzle"/>
</dbReference>
<dbReference type="GO" id="GO:0008083">
    <property type="term" value="F:growth factor activity"/>
    <property type="evidence" value="ECO:0007669"/>
    <property type="project" value="TreeGrafter"/>
</dbReference>
<evidence type="ECO:0000256" key="1">
    <source>
        <dbReference type="ARBA" id="ARBA00022729"/>
    </source>
</evidence>
<evidence type="ECO:0000256" key="3">
    <source>
        <dbReference type="ARBA" id="ARBA00023180"/>
    </source>
</evidence>
<feature type="chain" id="PRO_5040449527" description="Spaetzle domain-containing protein" evidence="4">
    <location>
        <begin position="19"/>
        <end position="337"/>
    </location>
</feature>
<reference evidence="6" key="1">
    <citation type="submission" date="2021-12" db="EMBL/GenBank/DDBJ databases">
        <authorList>
            <person name="King R."/>
        </authorList>
    </citation>
    <scope>NUCLEOTIDE SEQUENCE</scope>
</reference>
<gene>
    <name evidence="6" type="ORF">BEMITA_LOCUS11460</name>
</gene>
<evidence type="ECO:0000256" key="2">
    <source>
        <dbReference type="ARBA" id="ARBA00023157"/>
    </source>
</evidence>
<dbReference type="AlphaFoldDB" id="A0A9P0AJB8"/>
<keyword evidence="3" id="KW-0325">Glycoprotein</keyword>
<dbReference type="Pfam" id="PF16077">
    <property type="entry name" value="Spaetzle"/>
    <property type="match status" value="1"/>
</dbReference>
<dbReference type="GO" id="GO:0045087">
    <property type="term" value="P:innate immune response"/>
    <property type="evidence" value="ECO:0007669"/>
    <property type="project" value="TreeGrafter"/>
</dbReference>
<organism evidence="6 7">
    <name type="scientific">Bemisia tabaci</name>
    <name type="common">Sweetpotato whitefly</name>
    <name type="synonym">Aleurodes tabaci</name>
    <dbReference type="NCBI Taxonomy" id="7038"/>
    <lineage>
        <taxon>Eukaryota</taxon>
        <taxon>Metazoa</taxon>
        <taxon>Ecdysozoa</taxon>
        <taxon>Arthropoda</taxon>
        <taxon>Hexapoda</taxon>
        <taxon>Insecta</taxon>
        <taxon>Pterygota</taxon>
        <taxon>Neoptera</taxon>
        <taxon>Paraneoptera</taxon>
        <taxon>Hemiptera</taxon>
        <taxon>Sternorrhyncha</taxon>
        <taxon>Aleyrodoidea</taxon>
        <taxon>Aleyrodidae</taxon>
        <taxon>Aleyrodinae</taxon>
        <taxon>Bemisia</taxon>
    </lineage>
</organism>
<evidence type="ECO:0000313" key="7">
    <source>
        <dbReference type="Proteomes" id="UP001152759"/>
    </source>
</evidence>
<feature type="signal peptide" evidence="4">
    <location>
        <begin position="1"/>
        <end position="18"/>
    </location>
</feature>
<dbReference type="GO" id="GO:0005121">
    <property type="term" value="F:Toll binding"/>
    <property type="evidence" value="ECO:0007669"/>
    <property type="project" value="TreeGrafter"/>
</dbReference>
<evidence type="ECO:0000313" key="6">
    <source>
        <dbReference type="EMBL" id="CAH0393009.1"/>
    </source>
</evidence>
<dbReference type="GO" id="GO:0005615">
    <property type="term" value="C:extracellular space"/>
    <property type="evidence" value="ECO:0007669"/>
    <property type="project" value="UniProtKB-ARBA"/>
</dbReference>
<dbReference type="GO" id="GO:0021556">
    <property type="term" value="P:central nervous system formation"/>
    <property type="evidence" value="ECO:0007669"/>
    <property type="project" value="TreeGrafter"/>
</dbReference>
<dbReference type="SUPFAM" id="SSF57501">
    <property type="entry name" value="Cystine-knot cytokines"/>
    <property type="match status" value="1"/>
</dbReference>
<protein>
    <recommendedName>
        <fullName evidence="5">Spaetzle domain-containing protein</fullName>
    </recommendedName>
</protein>
<accession>A0A9P0AJB8</accession>
<proteinExistence type="predicted"/>
<keyword evidence="7" id="KW-1185">Reference proteome</keyword>
<feature type="domain" description="Spaetzle" evidence="5">
    <location>
        <begin position="240"/>
        <end position="332"/>
    </location>
</feature>
<dbReference type="PANTHER" id="PTHR23199:SF16">
    <property type="entry name" value="PROTEIN SPAETZLE 5"/>
    <property type="match status" value="1"/>
</dbReference>
<dbReference type="EMBL" id="OU963868">
    <property type="protein sequence ID" value="CAH0393009.1"/>
    <property type="molecule type" value="Genomic_DNA"/>
</dbReference>
<keyword evidence="1 4" id="KW-0732">Signal</keyword>